<gene>
    <name evidence="1" type="ORF">AALO_G00098040</name>
</gene>
<evidence type="ECO:0000313" key="1">
    <source>
        <dbReference type="EMBL" id="KAG5278354.1"/>
    </source>
</evidence>
<proteinExistence type="predicted"/>
<dbReference type="EMBL" id="JADWDJ010000007">
    <property type="protein sequence ID" value="KAG5278354.1"/>
    <property type="molecule type" value="Genomic_DNA"/>
</dbReference>
<dbReference type="PANTHER" id="PTHR31025">
    <property type="entry name" value="SI:CH211-196P9.1-RELATED"/>
    <property type="match status" value="1"/>
</dbReference>
<reference evidence="1" key="1">
    <citation type="submission" date="2020-10" db="EMBL/GenBank/DDBJ databases">
        <title>Chromosome-scale genome assembly of the Allis shad, Alosa alosa.</title>
        <authorList>
            <person name="Margot Z."/>
            <person name="Christophe K."/>
            <person name="Cabau C."/>
            <person name="Louis A."/>
            <person name="Berthelot C."/>
            <person name="Parey E."/>
            <person name="Roest Crollius H."/>
            <person name="Montfort J."/>
            <person name="Robinson-Rechavi M."/>
            <person name="Bucao C."/>
            <person name="Bouchez O."/>
            <person name="Gislard M."/>
            <person name="Lluch J."/>
            <person name="Milhes M."/>
            <person name="Lampietro C."/>
            <person name="Lopez Roques C."/>
            <person name="Donnadieu C."/>
            <person name="Braasch I."/>
            <person name="Desvignes T."/>
            <person name="Postlethwait J."/>
            <person name="Bobe J."/>
            <person name="Guiguen Y."/>
        </authorList>
    </citation>
    <scope>NUCLEOTIDE SEQUENCE</scope>
    <source>
        <strain evidence="1">M-15738</strain>
        <tissue evidence="1">Blood</tissue>
    </source>
</reference>
<comment type="caution">
    <text evidence="1">The sequence shown here is derived from an EMBL/GenBank/DDBJ whole genome shotgun (WGS) entry which is preliminary data.</text>
</comment>
<evidence type="ECO:0000313" key="2">
    <source>
        <dbReference type="Proteomes" id="UP000823561"/>
    </source>
</evidence>
<keyword evidence="2" id="KW-1185">Reference proteome</keyword>
<dbReference type="Proteomes" id="UP000823561">
    <property type="component" value="Chromosome 7"/>
</dbReference>
<sequence>MDLTFSLRRREVVEDQPMVMVIQNRWPALFFKEQIGEEFFRITNKNLLGTFRAAVEKYTPKLLRLYRSRKASFGQDLEHILIKLDDETSNIIRHRQDAALRGLPIFLREEPGKLFKQCLETDPDDVAVKGVAVGVLYVLEDCAVETSSPKVQNI</sequence>
<accession>A0AAV6GU74</accession>
<dbReference type="PANTHER" id="PTHR31025:SF27">
    <property type="entry name" value="SI:CH211-193K19.2-RELATED"/>
    <property type="match status" value="1"/>
</dbReference>
<protein>
    <submittedName>
        <fullName evidence="1">Uncharacterized protein</fullName>
    </submittedName>
</protein>
<name>A0AAV6GU74_9TELE</name>
<organism evidence="1 2">
    <name type="scientific">Alosa alosa</name>
    <name type="common">allis shad</name>
    <dbReference type="NCBI Taxonomy" id="278164"/>
    <lineage>
        <taxon>Eukaryota</taxon>
        <taxon>Metazoa</taxon>
        <taxon>Chordata</taxon>
        <taxon>Craniata</taxon>
        <taxon>Vertebrata</taxon>
        <taxon>Euteleostomi</taxon>
        <taxon>Actinopterygii</taxon>
        <taxon>Neopterygii</taxon>
        <taxon>Teleostei</taxon>
        <taxon>Clupei</taxon>
        <taxon>Clupeiformes</taxon>
        <taxon>Clupeoidei</taxon>
        <taxon>Clupeidae</taxon>
        <taxon>Alosa</taxon>
    </lineage>
</organism>
<dbReference type="AlphaFoldDB" id="A0AAV6GU74"/>